<evidence type="ECO:0000256" key="3">
    <source>
        <dbReference type="ARBA" id="ARBA00022679"/>
    </source>
</evidence>
<gene>
    <name evidence="10" type="ORF">C4532_08300</name>
</gene>
<organism evidence="10 11">
    <name type="scientific">Candidatus Abyssobacteria bacterium SURF_17</name>
    <dbReference type="NCBI Taxonomy" id="2093361"/>
    <lineage>
        <taxon>Bacteria</taxon>
        <taxon>Pseudomonadati</taxon>
        <taxon>Candidatus Hydrogenedentota</taxon>
        <taxon>Candidatus Abyssobacteria</taxon>
    </lineage>
</organism>
<dbReference type="GO" id="GO:0005886">
    <property type="term" value="C:plasma membrane"/>
    <property type="evidence" value="ECO:0007669"/>
    <property type="project" value="TreeGrafter"/>
</dbReference>
<dbReference type="PANTHER" id="PTHR48090">
    <property type="entry name" value="UNDECAPRENYL-PHOSPHATE 4-DEOXY-4-FORMAMIDO-L-ARABINOSE TRANSFERASE-RELATED"/>
    <property type="match status" value="1"/>
</dbReference>
<dbReference type="SUPFAM" id="SSF53448">
    <property type="entry name" value="Nucleotide-diphospho-sugar transferases"/>
    <property type="match status" value="1"/>
</dbReference>
<feature type="transmembrane region" description="Helical" evidence="8">
    <location>
        <begin position="250"/>
        <end position="272"/>
    </location>
</feature>
<evidence type="ECO:0000259" key="9">
    <source>
        <dbReference type="Pfam" id="PF00535"/>
    </source>
</evidence>
<dbReference type="InterPro" id="IPR001173">
    <property type="entry name" value="Glyco_trans_2-like"/>
</dbReference>
<dbReference type="PANTHER" id="PTHR48090:SF3">
    <property type="entry name" value="UNDECAPRENYL-PHOSPHATE 4-DEOXY-4-FORMAMIDO-L-ARABINOSE TRANSFERASE"/>
    <property type="match status" value="1"/>
</dbReference>
<evidence type="ECO:0000256" key="2">
    <source>
        <dbReference type="ARBA" id="ARBA00022676"/>
    </source>
</evidence>
<evidence type="ECO:0000256" key="4">
    <source>
        <dbReference type="ARBA" id="ARBA00022692"/>
    </source>
</evidence>
<evidence type="ECO:0000313" key="11">
    <source>
        <dbReference type="Proteomes" id="UP000285961"/>
    </source>
</evidence>
<dbReference type="Pfam" id="PF00535">
    <property type="entry name" value="Glycos_transf_2"/>
    <property type="match status" value="1"/>
</dbReference>
<dbReference type="Proteomes" id="UP000285961">
    <property type="component" value="Unassembled WGS sequence"/>
</dbReference>
<evidence type="ECO:0000256" key="1">
    <source>
        <dbReference type="ARBA" id="ARBA00022475"/>
    </source>
</evidence>
<keyword evidence="1" id="KW-1003">Cell membrane</keyword>
<protein>
    <submittedName>
        <fullName evidence="10">Glycosyltransferase</fullName>
    </submittedName>
</protein>
<feature type="transmembrane region" description="Helical" evidence="8">
    <location>
        <begin position="284"/>
        <end position="308"/>
    </location>
</feature>
<evidence type="ECO:0000256" key="7">
    <source>
        <dbReference type="ARBA" id="ARBA00023136"/>
    </source>
</evidence>
<dbReference type="CDD" id="cd04187">
    <property type="entry name" value="DPM1_like_bac"/>
    <property type="match status" value="1"/>
</dbReference>
<accession>A0A419F055</accession>
<sequence>MTQPEAGMRDTASQQHIDSEKAMPEFSVLVTCHYEEHSIEEFHARISATMESVGRSYEIIMVNDGSTDNTIEKLKDIFQRNPRVTAVIDLFKNSGQAAALTAGICQARGSALVYMDSDLQLAPEEIPLLIREYDKGYDVVSGYRKNRKDSLFRIIPSKIANMIMRKASRSTFRDFGCTFKIFNAQLVRAFDFGPFHVFSTPDVISRAGRSCEVPVTHCPRKYGKSGWTFRKLWNYNMDNIVSMSERPFQLLALVSFVLAVLFGLRVVIDYFTPFKILAGVSTGLLLNAVVISAFVIVTILCMIGEFTVRSFVASRRLPKYIVKEMLRREPERLPDNEKAG</sequence>
<dbReference type="EMBL" id="QZKI01000062">
    <property type="protein sequence ID" value="RJP71136.1"/>
    <property type="molecule type" value="Genomic_DNA"/>
</dbReference>
<dbReference type="AlphaFoldDB" id="A0A419F055"/>
<dbReference type="InterPro" id="IPR029044">
    <property type="entry name" value="Nucleotide-diphossugar_trans"/>
</dbReference>
<keyword evidence="6 8" id="KW-1133">Transmembrane helix</keyword>
<keyword evidence="3 10" id="KW-0808">Transferase</keyword>
<dbReference type="GO" id="GO:0099621">
    <property type="term" value="F:undecaprenyl-phosphate 4-deoxy-4-formamido-L-arabinose transferase activity"/>
    <property type="evidence" value="ECO:0007669"/>
    <property type="project" value="TreeGrafter"/>
</dbReference>
<keyword evidence="2" id="KW-0328">Glycosyltransferase</keyword>
<comment type="caution">
    <text evidence="10">The sequence shown here is derived from an EMBL/GenBank/DDBJ whole genome shotgun (WGS) entry which is preliminary data.</text>
</comment>
<evidence type="ECO:0000256" key="5">
    <source>
        <dbReference type="ARBA" id="ARBA00022985"/>
    </source>
</evidence>
<keyword evidence="5" id="KW-0448">Lipopolysaccharide biosynthesis</keyword>
<proteinExistence type="predicted"/>
<name>A0A419F055_9BACT</name>
<dbReference type="Gene3D" id="3.90.550.10">
    <property type="entry name" value="Spore Coat Polysaccharide Biosynthesis Protein SpsA, Chain A"/>
    <property type="match status" value="1"/>
</dbReference>
<feature type="domain" description="Glycosyltransferase 2-like" evidence="9">
    <location>
        <begin position="27"/>
        <end position="184"/>
    </location>
</feature>
<keyword evidence="7 8" id="KW-0472">Membrane</keyword>
<dbReference type="GO" id="GO:0009103">
    <property type="term" value="P:lipopolysaccharide biosynthetic process"/>
    <property type="evidence" value="ECO:0007669"/>
    <property type="project" value="UniProtKB-KW"/>
</dbReference>
<evidence type="ECO:0000313" key="10">
    <source>
        <dbReference type="EMBL" id="RJP71136.1"/>
    </source>
</evidence>
<evidence type="ECO:0000256" key="6">
    <source>
        <dbReference type="ARBA" id="ARBA00022989"/>
    </source>
</evidence>
<reference evidence="10 11" key="1">
    <citation type="journal article" date="2017" name="ISME J.">
        <title>Energy and carbon metabolisms in a deep terrestrial subsurface fluid microbial community.</title>
        <authorList>
            <person name="Momper L."/>
            <person name="Jungbluth S.P."/>
            <person name="Lee M.D."/>
            <person name="Amend J.P."/>
        </authorList>
    </citation>
    <scope>NUCLEOTIDE SEQUENCE [LARGE SCALE GENOMIC DNA]</scope>
    <source>
        <strain evidence="10">SURF_17</strain>
    </source>
</reference>
<evidence type="ECO:0000256" key="8">
    <source>
        <dbReference type="SAM" id="Phobius"/>
    </source>
</evidence>
<keyword evidence="4 8" id="KW-0812">Transmembrane</keyword>
<dbReference type="InterPro" id="IPR050256">
    <property type="entry name" value="Glycosyltransferase_2"/>
</dbReference>